<protein>
    <submittedName>
        <fullName evidence="3">Uncharacterized protein</fullName>
    </submittedName>
</protein>
<dbReference type="Pfam" id="PF00071">
    <property type="entry name" value="Ras"/>
    <property type="match status" value="1"/>
</dbReference>
<dbReference type="CDD" id="cd00876">
    <property type="entry name" value="Ras"/>
    <property type="match status" value="1"/>
</dbReference>
<dbReference type="GO" id="GO:0016020">
    <property type="term" value="C:membrane"/>
    <property type="evidence" value="ECO:0007669"/>
    <property type="project" value="InterPro"/>
</dbReference>
<evidence type="ECO:0000256" key="2">
    <source>
        <dbReference type="ARBA" id="ARBA00023134"/>
    </source>
</evidence>
<dbReference type="Proteomes" id="UP000241769">
    <property type="component" value="Unassembled WGS sequence"/>
</dbReference>
<proteinExistence type="predicted"/>
<dbReference type="InterPro" id="IPR005225">
    <property type="entry name" value="Small_GTP-bd"/>
</dbReference>
<name>A0A2P6NPY6_9EUKA</name>
<organism evidence="3 4">
    <name type="scientific">Planoprotostelium fungivorum</name>
    <dbReference type="NCBI Taxonomy" id="1890364"/>
    <lineage>
        <taxon>Eukaryota</taxon>
        <taxon>Amoebozoa</taxon>
        <taxon>Evosea</taxon>
        <taxon>Variosea</taxon>
        <taxon>Cavosteliida</taxon>
        <taxon>Cavosteliaceae</taxon>
        <taxon>Planoprotostelium</taxon>
    </lineage>
</organism>
<dbReference type="PRINTS" id="PR00449">
    <property type="entry name" value="RASTRNSFRMNG"/>
</dbReference>
<dbReference type="EMBL" id="MDYQ01000036">
    <property type="protein sequence ID" value="PRP86020.1"/>
    <property type="molecule type" value="Genomic_DNA"/>
</dbReference>
<dbReference type="GO" id="GO:0007165">
    <property type="term" value="P:signal transduction"/>
    <property type="evidence" value="ECO:0007669"/>
    <property type="project" value="InterPro"/>
</dbReference>
<evidence type="ECO:0000313" key="4">
    <source>
        <dbReference type="Proteomes" id="UP000241769"/>
    </source>
</evidence>
<dbReference type="PROSITE" id="PS51419">
    <property type="entry name" value="RAB"/>
    <property type="match status" value="1"/>
</dbReference>
<dbReference type="SMART" id="SM00173">
    <property type="entry name" value="RAS"/>
    <property type="match status" value="1"/>
</dbReference>
<dbReference type="InParanoid" id="A0A2P6NPY6"/>
<dbReference type="InterPro" id="IPR001806">
    <property type="entry name" value="Small_GTPase"/>
</dbReference>
<keyword evidence="4" id="KW-1185">Reference proteome</keyword>
<dbReference type="InterPro" id="IPR020849">
    <property type="entry name" value="Small_GTPase_Ras-type"/>
</dbReference>
<dbReference type="AlphaFoldDB" id="A0A2P6NPY6"/>
<evidence type="ECO:0000256" key="1">
    <source>
        <dbReference type="ARBA" id="ARBA00022741"/>
    </source>
</evidence>
<dbReference type="GO" id="GO:0005525">
    <property type="term" value="F:GTP binding"/>
    <property type="evidence" value="ECO:0007669"/>
    <property type="project" value="UniProtKB-KW"/>
</dbReference>
<dbReference type="PROSITE" id="PS51421">
    <property type="entry name" value="RAS"/>
    <property type="match status" value="1"/>
</dbReference>
<dbReference type="InterPro" id="IPR027417">
    <property type="entry name" value="P-loop_NTPase"/>
</dbReference>
<reference evidence="3 4" key="1">
    <citation type="journal article" date="2018" name="Genome Biol. Evol.">
        <title>Multiple Roots of Fruiting Body Formation in Amoebozoa.</title>
        <authorList>
            <person name="Hillmann F."/>
            <person name="Forbes G."/>
            <person name="Novohradska S."/>
            <person name="Ferling I."/>
            <person name="Riege K."/>
            <person name="Groth M."/>
            <person name="Westermann M."/>
            <person name="Marz M."/>
            <person name="Spaller T."/>
            <person name="Winckler T."/>
            <person name="Schaap P."/>
            <person name="Glockner G."/>
        </authorList>
    </citation>
    <scope>NUCLEOTIDE SEQUENCE [LARGE SCALE GENOMIC DNA]</scope>
    <source>
        <strain evidence="3 4">Jena</strain>
    </source>
</reference>
<dbReference type="PROSITE" id="PS51420">
    <property type="entry name" value="RHO"/>
    <property type="match status" value="1"/>
</dbReference>
<keyword evidence="2" id="KW-0342">GTP-binding</keyword>
<accession>A0A2P6NPY6</accession>
<dbReference type="SMART" id="SM00174">
    <property type="entry name" value="RHO"/>
    <property type="match status" value="1"/>
</dbReference>
<dbReference type="NCBIfam" id="TIGR00231">
    <property type="entry name" value="small_GTP"/>
    <property type="match status" value="1"/>
</dbReference>
<dbReference type="PANTHER" id="PTHR24070">
    <property type="entry name" value="RAS, DI-RAS, AND RHEB FAMILY MEMBERS OF SMALL GTPASE SUPERFAMILY"/>
    <property type="match status" value="1"/>
</dbReference>
<dbReference type="FunFam" id="3.40.50.300:FF:001423">
    <property type="entry name" value="Ras family GTPase"/>
    <property type="match status" value="1"/>
</dbReference>
<dbReference type="SUPFAM" id="SSF52540">
    <property type="entry name" value="P-loop containing nucleoside triphosphate hydrolases"/>
    <property type="match status" value="1"/>
</dbReference>
<dbReference type="GO" id="GO:0003924">
    <property type="term" value="F:GTPase activity"/>
    <property type="evidence" value="ECO:0007669"/>
    <property type="project" value="InterPro"/>
</dbReference>
<dbReference type="SMART" id="SM00175">
    <property type="entry name" value="RAB"/>
    <property type="match status" value="1"/>
</dbReference>
<sequence length="326" mass="36660">MLFCKKTNPSFAWSNQMLATLTSGVSFAFGWQYGEWFHAFEMVALRPDRRRILSAFLIDCKRRDRVLLAVCEGMQPSLSTLSSSAYRYEGRLLIYSVRCSDKQKLTSMIGEANRVHCAYPEKVPLCLSGKVVTHDLPAGEKSRQVVKENSLVVVGSGGVGKSALVIQFIKNTFVEVYNPTIEENYRRNWSVDGGVYLLDILDTAGQEDFQIVTEQYIKAGDGFLLVYSIEDRQSFDNILTFRDQILRVKDATRFPMLLVGNKCDLVNRSISTEEGVSLARSFECPVLETSAKEGTNIEEVFTVIAREVLKTRPATKKKKGSKCTLL</sequence>
<comment type="caution">
    <text evidence="3">The sequence shown here is derived from an EMBL/GenBank/DDBJ whole genome shotgun (WGS) entry which is preliminary data.</text>
</comment>
<dbReference type="STRING" id="1890364.A0A2P6NPY6"/>
<dbReference type="Gene3D" id="3.40.50.300">
    <property type="entry name" value="P-loop containing nucleotide triphosphate hydrolases"/>
    <property type="match status" value="1"/>
</dbReference>
<evidence type="ECO:0000313" key="3">
    <source>
        <dbReference type="EMBL" id="PRP86020.1"/>
    </source>
</evidence>
<keyword evidence="1" id="KW-0547">Nucleotide-binding</keyword>
<gene>
    <name evidence="3" type="ORF">PROFUN_05791</name>
</gene>